<dbReference type="GO" id="GO:0009236">
    <property type="term" value="P:cobalamin biosynthetic process"/>
    <property type="evidence" value="ECO:0007669"/>
    <property type="project" value="UniProtKB-UniPathway"/>
</dbReference>
<protein>
    <submittedName>
        <fullName evidence="2">Uncharacterized protein</fullName>
    </submittedName>
</protein>
<dbReference type="EMBL" id="LAZR01020978">
    <property type="protein sequence ID" value="KKL86916.1"/>
    <property type="molecule type" value="Genomic_DNA"/>
</dbReference>
<dbReference type="Pfam" id="PF02654">
    <property type="entry name" value="CobS"/>
    <property type="match status" value="1"/>
</dbReference>
<dbReference type="UniPathway" id="UPA00148">
    <property type="reaction ID" value="UER00238"/>
</dbReference>
<name>A0A0F9G929_9ZZZZ</name>
<keyword evidence="1" id="KW-0472">Membrane</keyword>
<dbReference type="GO" id="GO:0051073">
    <property type="term" value="F:adenosylcobinamide-GDP ribazoletransferase activity"/>
    <property type="evidence" value="ECO:0007669"/>
    <property type="project" value="InterPro"/>
</dbReference>
<evidence type="ECO:0000256" key="1">
    <source>
        <dbReference type="SAM" id="Phobius"/>
    </source>
</evidence>
<reference evidence="2" key="1">
    <citation type="journal article" date="2015" name="Nature">
        <title>Complex archaea that bridge the gap between prokaryotes and eukaryotes.</title>
        <authorList>
            <person name="Spang A."/>
            <person name="Saw J.H."/>
            <person name="Jorgensen S.L."/>
            <person name="Zaremba-Niedzwiedzka K."/>
            <person name="Martijn J."/>
            <person name="Lind A.E."/>
            <person name="van Eijk R."/>
            <person name="Schleper C."/>
            <person name="Guy L."/>
            <person name="Ettema T.J."/>
        </authorList>
    </citation>
    <scope>NUCLEOTIDE SEQUENCE</scope>
</reference>
<gene>
    <name evidence="2" type="ORF">LCGC14_1939970</name>
</gene>
<comment type="caution">
    <text evidence="2">The sequence shown here is derived from an EMBL/GenBank/DDBJ whole genome shotgun (WGS) entry which is preliminary data.</text>
</comment>
<accession>A0A0F9G929</accession>
<dbReference type="InterPro" id="IPR003805">
    <property type="entry name" value="CobS"/>
</dbReference>
<organism evidence="2">
    <name type="scientific">marine sediment metagenome</name>
    <dbReference type="NCBI Taxonomy" id="412755"/>
    <lineage>
        <taxon>unclassified sequences</taxon>
        <taxon>metagenomes</taxon>
        <taxon>ecological metagenomes</taxon>
    </lineage>
</organism>
<dbReference type="AlphaFoldDB" id="A0A0F9G929"/>
<keyword evidence="1" id="KW-0812">Transmembrane</keyword>
<sequence>TKFISRKIKGMTGDTYGALNEIVEVLFLFLFLILLK</sequence>
<feature type="transmembrane region" description="Helical" evidence="1">
    <location>
        <begin position="16"/>
        <end position="35"/>
    </location>
</feature>
<keyword evidence="1" id="KW-1133">Transmembrane helix</keyword>
<feature type="non-terminal residue" evidence="2">
    <location>
        <position position="1"/>
    </location>
</feature>
<proteinExistence type="predicted"/>
<evidence type="ECO:0000313" key="2">
    <source>
        <dbReference type="EMBL" id="KKL86916.1"/>
    </source>
</evidence>
<dbReference type="GO" id="GO:0008818">
    <property type="term" value="F:cobalamin 5'-phosphate synthase activity"/>
    <property type="evidence" value="ECO:0007669"/>
    <property type="project" value="InterPro"/>
</dbReference>